<feature type="transmembrane region" description="Helical" evidence="1">
    <location>
        <begin position="7"/>
        <end position="28"/>
    </location>
</feature>
<keyword evidence="1" id="KW-0472">Membrane</keyword>
<dbReference type="EMBL" id="JAPDNS010000001">
    <property type="protein sequence ID" value="MCW3485010.1"/>
    <property type="molecule type" value="Genomic_DNA"/>
</dbReference>
<evidence type="ECO:0000313" key="3">
    <source>
        <dbReference type="Proteomes" id="UP001207742"/>
    </source>
</evidence>
<keyword evidence="3" id="KW-1185">Reference proteome</keyword>
<name>A0ABT3IM17_9BACT</name>
<proteinExistence type="predicted"/>
<dbReference type="Proteomes" id="UP001207742">
    <property type="component" value="Unassembled WGS sequence"/>
</dbReference>
<reference evidence="2 3" key="1">
    <citation type="submission" date="2022-10" db="EMBL/GenBank/DDBJ databases">
        <title>Chitinophaga nivalis PC15 sp. nov., isolated from Pyeongchang county, South Korea.</title>
        <authorList>
            <person name="Trinh H.N."/>
        </authorList>
    </citation>
    <scope>NUCLEOTIDE SEQUENCE [LARGE SCALE GENOMIC DNA]</scope>
    <source>
        <strain evidence="2 3">PC14</strain>
    </source>
</reference>
<evidence type="ECO:0000313" key="2">
    <source>
        <dbReference type="EMBL" id="MCW3485010.1"/>
    </source>
</evidence>
<feature type="transmembrane region" description="Helical" evidence="1">
    <location>
        <begin position="172"/>
        <end position="195"/>
    </location>
</feature>
<keyword evidence="1" id="KW-0812">Transmembrane</keyword>
<organism evidence="2 3">
    <name type="scientific">Chitinophaga nivalis</name>
    <dbReference type="NCBI Taxonomy" id="2991709"/>
    <lineage>
        <taxon>Bacteria</taxon>
        <taxon>Pseudomonadati</taxon>
        <taxon>Bacteroidota</taxon>
        <taxon>Chitinophagia</taxon>
        <taxon>Chitinophagales</taxon>
        <taxon>Chitinophagaceae</taxon>
        <taxon>Chitinophaga</taxon>
    </lineage>
</organism>
<dbReference type="RefSeq" id="WP_264730967.1">
    <property type="nucleotide sequence ID" value="NZ_JAPDNR010000001.1"/>
</dbReference>
<feature type="transmembrane region" description="Helical" evidence="1">
    <location>
        <begin position="40"/>
        <end position="63"/>
    </location>
</feature>
<sequence length="324" mass="36807">MKGILGYFWIIYMFFFVIPFPMLMYYNTDYGVTESDGGTAPWLALTYLAVSVIAWIYLLTSWFKKWVLLPFRMRKDVLRLLKNGVKKKGRVLVSKEQGVFAAGIVTMEITFALQNFSGTEIKEQYVIHDTKPAERRYDVGKTIGVLVDDTLKARPYLTLEGATVGLRMGRMILLSLAWLAVAAAVAGYYCFSYVLENYGTGWRFLKFYHPLVLCGVILLASGIGWRWLLRMIAGSPENGLELKYYGILTEAAIVAAAQTGTYINEQPEIRFELRYQDQQGRTQNASVKKIVPLLELDITKQATVPIFYLKDKPQEVAFASDMEV</sequence>
<evidence type="ECO:0000256" key="1">
    <source>
        <dbReference type="SAM" id="Phobius"/>
    </source>
</evidence>
<feature type="transmembrane region" description="Helical" evidence="1">
    <location>
        <begin position="207"/>
        <end position="228"/>
    </location>
</feature>
<accession>A0ABT3IM17</accession>
<protein>
    <recommendedName>
        <fullName evidence="4">DUF3592 domain-containing protein</fullName>
    </recommendedName>
</protein>
<comment type="caution">
    <text evidence="2">The sequence shown here is derived from an EMBL/GenBank/DDBJ whole genome shotgun (WGS) entry which is preliminary data.</text>
</comment>
<evidence type="ECO:0008006" key="4">
    <source>
        <dbReference type="Google" id="ProtNLM"/>
    </source>
</evidence>
<keyword evidence="1" id="KW-1133">Transmembrane helix</keyword>
<gene>
    <name evidence="2" type="ORF">OL497_13960</name>
</gene>